<dbReference type="Proteomes" id="UP000253495">
    <property type="component" value="Unassembled WGS sequence"/>
</dbReference>
<dbReference type="InterPro" id="IPR036390">
    <property type="entry name" value="WH_DNA-bd_sf"/>
</dbReference>
<accession>A0A368VZY1</accession>
<reference evidence="1 2" key="1">
    <citation type="submission" date="2018-07" db="EMBL/GenBank/DDBJ databases">
        <title>Genomic Encyclopedia of Type Strains, Phase III (KMG-III): the genomes of soil and plant-associated and newly described type strains.</title>
        <authorList>
            <person name="Whitman W."/>
        </authorList>
    </citation>
    <scope>NUCLEOTIDE SEQUENCE [LARGE SCALE GENOMIC DNA]</scope>
    <source>
        <strain evidence="1 2">CECT 8575</strain>
    </source>
</reference>
<dbReference type="EMBL" id="QPJC01000002">
    <property type="protein sequence ID" value="RCW45891.1"/>
    <property type="molecule type" value="Genomic_DNA"/>
</dbReference>
<protein>
    <submittedName>
        <fullName evidence="1">Uncharacterized protein</fullName>
    </submittedName>
</protein>
<dbReference type="SUPFAM" id="SSF46785">
    <property type="entry name" value="Winged helix' DNA-binding domain"/>
    <property type="match status" value="1"/>
</dbReference>
<organism evidence="1 2">
    <name type="scientific">Halopolyspora algeriensis</name>
    <dbReference type="NCBI Taxonomy" id="1500506"/>
    <lineage>
        <taxon>Bacteria</taxon>
        <taxon>Bacillati</taxon>
        <taxon>Actinomycetota</taxon>
        <taxon>Actinomycetes</taxon>
        <taxon>Actinomycetes incertae sedis</taxon>
        <taxon>Halopolyspora</taxon>
    </lineage>
</organism>
<sequence>MSKQPKCGRLLKTGSPCRTTVRRSVPLDSFAPACRRHMTTAERTELETNPLWLTRGQVLWAFDQQGEDSELMIAAEIAERLQLPKAAVSQVLRGLRSEGKALSRKVDRCELWGTTDQVERWIERREREERRVAAEKAAARARTVERNDALAEAAQQLREICTDHQVEVSIFDWSFGRSEEPCKHTLVLSVDDPAAANWLLGRLNMPAPDEGKPTDEQWSEHFDHLERLLGCLTWAGWLENEDNYFGEYDREVGPVLCTTLHRTCMELSAEYRPDEHVLRLQPFENPAGGWPQTFSMLEDEVVIELAGDVNEQAESVARRAGELGLLDATRVEIDEDADVSLSRFMSVQYDEWIFEEVAQYRGIPVSELIEEFDENPELKSYLNAVVGMFGRNVLPDAVPDAAVLGIAAWCWRNETAVEDWHVPSDVLMARINIAVTKVIDEHVNPIEGVDWVNLRASLTDPEWALPDGRKIAELFGEGWPQVRDTVGEQLEQWRLLDENVLGPEVTLRLLTIGGSTSYTQNWWGQGRWPAICRAIVEDAVEGGIALPAPYDTAGVERFIADLEEPDQLDDDVLHWLIDMPASGVEGPRGLRSHKASQPVMRVVEPISWDLD</sequence>
<evidence type="ECO:0000313" key="1">
    <source>
        <dbReference type="EMBL" id="RCW45891.1"/>
    </source>
</evidence>
<name>A0A368VZY1_9ACTN</name>
<keyword evidence="2" id="KW-1185">Reference proteome</keyword>
<evidence type="ECO:0000313" key="2">
    <source>
        <dbReference type="Proteomes" id="UP000253495"/>
    </source>
</evidence>
<proteinExistence type="predicted"/>
<comment type="caution">
    <text evidence="1">The sequence shown here is derived from an EMBL/GenBank/DDBJ whole genome shotgun (WGS) entry which is preliminary data.</text>
</comment>
<gene>
    <name evidence="1" type="ORF">DFQ14_102192</name>
</gene>
<dbReference type="AlphaFoldDB" id="A0A368VZY1"/>